<evidence type="ECO:0000256" key="12">
    <source>
        <dbReference type="ARBA" id="ARBA00023136"/>
    </source>
</evidence>
<dbReference type="AlphaFoldDB" id="A0A269XNY4"/>
<accession>A0A269XNY4</accession>
<feature type="transmembrane region" description="Helical" evidence="14">
    <location>
        <begin position="54"/>
        <end position="75"/>
    </location>
</feature>
<sequence>MQQACRVKREAPLRLFKNPAMEALTLLPFSVFVIVWSVILSGATFFAWHHSTSATMTGVSWLIGLIAWFPFEYLMHRFLFHFQGKSTFAKSMVFVMHGNHHEQPNHSLRNLMPLSVSLPLALVIWGGCVWTMGSAIGAAVAAGFLCGYVGYDTVHYSCHQFSMNFPVLRKIKIHHIKHHYRKTDANYAITAVFLDKICNTKCDRS</sequence>
<keyword evidence="10" id="KW-0560">Oxidoreductase</keyword>
<dbReference type="GO" id="GO:0006633">
    <property type="term" value="P:fatty acid biosynthetic process"/>
    <property type="evidence" value="ECO:0007669"/>
    <property type="project" value="UniProtKB-KW"/>
</dbReference>
<evidence type="ECO:0000256" key="13">
    <source>
        <dbReference type="ARBA" id="ARBA00023160"/>
    </source>
</evidence>
<dbReference type="InterPro" id="IPR014430">
    <property type="entry name" value="Scs7"/>
</dbReference>
<evidence type="ECO:0000256" key="5">
    <source>
        <dbReference type="ARBA" id="ARBA00022723"/>
    </source>
</evidence>
<keyword evidence="9 14" id="KW-1133">Transmembrane helix</keyword>
<dbReference type="EMBL" id="NCXK01000064">
    <property type="protein sequence ID" value="PAK75084.1"/>
    <property type="molecule type" value="Genomic_DNA"/>
</dbReference>
<dbReference type="GO" id="GO:0016020">
    <property type="term" value="C:membrane"/>
    <property type="evidence" value="ECO:0007669"/>
    <property type="project" value="InterPro"/>
</dbReference>
<keyword evidence="5" id="KW-0479">Metal-binding</keyword>
<feature type="transmembrane region" description="Helical" evidence="14">
    <location>
        <begin position="21"/>
        <end position="48"/>
    </location>
</feature>
<dbReference type="PANTHER" id="PTHR12863">
    <property type="entry name" value="FATTY ACID HYDROXYLASE"/>
    <property type="match status" value="1"/>
</dbReference>
<evidence type="ECO:0000256" key="9">
    <source>
        <dbReference type="ARBA" id="ARBA00022989"/>
    </source>
</evidence>
<keyword evidence="4 14" id="KW-0812">Transmembrane</keyword>
<evidence type="ECO:0000256" key="7">
    <source>
        <dbReference type="ARBA" id="ARBA00022832"/>
    </source>
</evidence>
<evidence type="ECO:0000256" key="2">
    <source>
        <dbReference type="ARBA" id="ARBA00004477"/>
    </source>
</evidence>
<keyword evidence="8" id="KW-0862">Zinc</keyword>
<comment type="caution">
    <text evidence="16">The sequence shown here is derived from an EMBL/GenBank/DDBJ whole genome shotgun (WGS) entry which is preliminary data.</text>
</comment>
<dbReference type="InterPro" id="IPR006694">
    <property type="entry name" value="Fatty_acid_hydroxylase"/>
</dbReference>
<dbReference type="GO" id="GO:0005506">
    <property type="term" value="F:iron ion binding"/>
    <property type="evidence" value="ECO:0007669"/>
    <property type="project" value="InterPro"/>
</dbReference>
<dbReference type="Pfam" id="PF04116">
    <property type="entry name" value="FA_hydroxylase"/>
    <property type="match status" value="1"/>
</dbReference>
<dbReference type="GO" id="GO:0080132">
    <property type="term" value="F:fatty acid 2-hydroxylase activity"/>
    <property type="evidence" value="ECO:0007669"/>
    <property type="project" value="InterPro"/>
</dbReference>
<comment type="subcellular location">
    <subcellularLocation>
        <location evidence="2">Endoplasmic reticulum membrane</location>
        <topology evidence="2">Multi-pass membrane protein</topology>
    </subcellularLocation>
</comment>
<keyword evidence="12 14" id="KW-0472">Membrane</keyword>
<organism evidence="16 17">
    <name type="scientific">Acetobacter fabarum</name>
    <dbReference type="NCBI Taxonomy" id="483199"/>
    <lineage>
        <taxon>Bacteria</taxon>
        <taxon>Pseudomonadati</taxon>
        <taxon>Pseudomonadota</taxon>
        <taxon>Alphaproteobacteria</taxon>
        <taxon>Acetobacterales</taxon>
        <taxon>Acetobacteraceae</taxon>
        <taxon>Acetobacter</taxon>
    </lineage>
</organism>
<protein>
    <submittedName>
        <fullName evidence="16">Fatty acid hydroxylase</fullName>
    </submittedName>
</protein>
<evidence type="ECO:0000256" key="11">
    <source>
        <dbReference type="ARBA" id="ARBA00023098"/>
    </source>
</evidence>
<dbReference type="PANTHER" id="PTHR12863:SF1">
    <property type="entry name" value="FATTY ACID 2-HYDROXYLASE"/>
    <property type="match status" value="1"/>
</dbReference>
<evidence type="ECO:0000256" key="6">
    <source>
        <dbReference type="ARBA" id="ARBA00022824"/>
    </source>
</evidence>
<keyword evidence="3" id="KW-0444">Lipid biosynthesis</keyword>
<feature type="domain" description="Fatty acid hydroxylase" evidence="15">
    <location>
        <begin position="61"/>
        <end position="200"/>
    </location>
</feature>
<keyword evidence="6" id="KW-0256">Endoplasmic reticulum</keyword>
<evidence type="ECO:0000256" key="8">
    <source>
        <dbReference type="ARBA" id="ARBA00022833"/>
    </source>
</evidence>
<keyword evidence="11" id="KW-0443">Lipid metabolism</keyword>
<keyword evidence="13" id="KW-0275">Fatty acid biosynthesis</keyword>
<name>A0A269XNY4_9PROT</name>
<evidence type="ECO:0000256" key="3">
    <source>
        <dbReference type="ARBA" id="ARBA00022516"/>
    </source>
</evidence>
<reference evidence="16 17" key="1">
    <citation type="submission" date="2017-04" db="EMBL/GenBank/DDBJ databases">
        <title>Kefir bacterial isolates.</title>
        <authorList>
            <person name="Kim Y."/>
            <person name="Blasche S."/>
            <person name="Patil K.R."/>
        </authorList>
    </citation>
    <scope>NUCLEOTIDE SEQUENCE [LARGE SCALE GENOMIC DNA]</scope>
    <source>
        <strain evidence="16 17">KR</strain>
    </source>
</reference>
<comment type="cofactor">
    <cofactor evidence="1">
        <name>Zn(2+)</name>
        <dbReference type="ChEBI" id="CHEBI:29105"/>
    </cofactor>
</comment>
<evidence type="ECO:0000256" key="4">
    <source>
        <dbReference type="ARBA" id="ARBA00022692"/>
    </source>
</evidence>
<dbReference type="Proteomes" id="UP000216151">
    <property type="component" value="Unassembled WGS sequence"/>
</dbReference>
<gene>
    <name evidence="16" type="ORF">B8X00_13750</name>
</gene>
<evidence type="ECO:0000259" key="15">
    <source>
        <dbReference type="Pfam" id="PF04116"/>
    </source>
</evidence>
<dbReference type="OrthoDB" id="5291370at2"/>
<evidence type="ECO:0000313" key="17">
    <source>
        <dbReference type="Proteomes" id="UP000216151"/>
    </source>
</evidence>
<evidence type="ECO:0000256" key="10">
    <source>
        <dbReference type="ARBA" id="ARBA00023002"/>
    </source>
</evidence>
<evidence type="ECO:0000313" key="16">
    <source>
        <dbReference type="EMBL" id="PAK75084.1"/>
    </source>
</evidence>
<keyword evidence="17" id="KW-1185">Reference proteome</keyword>
<proteinExistence type="predicted"/>
<evidence type="ECO:0000256" key="1">
    <source>
        <dbReference type="ARBA" id="ARBA00001947"/>
    </source>
</evidence>
<feature type="transmembrane region" description="Helical" evidence="14">
    <location>
        <begin position="118"/>
        <end position="151"/>
    </location>
</feature>
<evidence type="ECO:0000256" key="14">
    <source>
        <dbReference type="SAM" id="Phobius"/>
    </source>
</evidence>
<keyword evidence="7" id="KW-0276">Fatty acid metabolism</keyword>